<dbReference type="EMBL" id="CP009170">
    <property type="protein sequence ID" value="AIS51939.1"/>
    <property type="molecule type" value="Genomic_DNA"/>
</dbReference>
<organism evidence="2 3">
    <name type="scientific">Thermoanaerobacter kivui</name>
    <name type="common">Acetogenium kivui</name>
    <dbReference type="NCBI Taxonomy" id="2325"/>
    <lineage>
        <taxon>Bacteria</taxon>
        <taxon>Bacillati</taxon>
        <taxon>Bacillota</taxon>
        <taxon>Clostridia</taxon>
        <taxon>Thermoanaerobacterales</taxon>
        <taxon>Thermoanaerobacteraceae</taxon>
        <taxon>Thermoanaerobacter</taxon>
    </lineage>
</organism>
<name>A0A097AQ31_THEKI</name>
<evidence type="ECO:0000313" key="2">
    <source>
        <dbReference type="EMBL" id="AIS51939.1"/>
    </source>
</evidence>
<gene>
    <name evidence="2" type="ORF">TKV_c07560</name>
</gene>
<dbReference type="STRING" id="2325.TKV_c07560"/>
<feature type="transmembrane region" description="Helical" evidence="1">
    <location>
        <begin position="33"/>
        <end position="53"/>
    </location>
</feature>
<proteinExistence type="predicted"/>
<keyword evidence="1" id="KW-0812">Transmembrane</keyword>
<dbReference type="KEGG" id="tki:TKV_c07560"/>
<protein>
    <submittedName>
        <fullName evidence="2">Uncharacterized protein</fullName>
    </submittedName>
</protein>
<evidence type="ECO:0000256" key="1">
    <source>
        <dbReference type="SAM" id="Phobius"/>
    </source>
</evidence>
<sequence>MDVMKNSDKKNYYVVGIISGTLTYWLTKNINSYLSLVVAVLIGFGVGYLYRIISEFIENKKHKK</sequence>
<reference evidence="3" key="1">
    <citation type="journal article" date="2015" name="Genome Announc.">
        <title>Whole-Genome Sequences of 80 Environmental and Clinical Isolates of Burkholderia pseudomallei.</title>
        <authorList>
            <person name="Johnson S.L."/>
            <person name="Baker A.L."/>
            <person name="Chain P.S."/>
            <person name="Currie B.J."/>
            <person name="Daligault H.E."/>
            <person name="Davenport K.W."/>
            <person name="Davis C.B."/>
            <person name="Inglis T.J."/>
            <person name="Kaestli M."/>
            <person name="Koren S."/>
            <person name="Mayo M."/>
            <person name="Merritt A.J."/>
            <person name="Price E.P."/>
            <person name="Sarovich D.S."/>
            <person name="Warner J."/>
            <person name="Rosovitz M.J."/>
        </authorList>
    </citation>
    <scope>NUCLEOTIDE SEQUENCE [LARGE SCALE GENOMIC DNA]</scope>
    <source>
        <strain evidence="3">DSM 2030</strain>
    </source>
</reference>
<keyword evidence="1" id="KW-0472">Membrane</keyword>
<dbReference type="Proteomes" id="UP000029669">
    <property type="component" value="Chromosome"/>
</dbReference>
<accession>A0A097AQ31</accession>
<feature type="transmembrane region" description="Helical" evidence="1">
    <location>
        <begin position="12"/>
        <end position="27"/>
    </location>
</feature>
<keyword evidence="1" id="KW-1133">Transmembrane helix</keyword>
<evidence type="ECO:0000313" key="3">
    <source>
        <dbReference type="Proteomes" id="UP000029669"/>
    </source>
</evidence>
<keyword evidence="3" id="KW-1185">Reference proteome</keyword>
<dbReference type="HOGENOM" id="CLU_2866355_0_0_9"/>
<dbReference type="AlphaFoldDB" id="A0A097AQ31"/>